<name>A0A0R1JI15_9LACO</name>
<keyword evidence="9" id="KW-1185">Reference proteome</keyword>
<comment type="cofactor">
    <cofactor evidence="1">
        <name>Zn(2+)</name>
        <dbReference type="ChEBI" id="CHEBI:29105"/>
    </cofactor>
</comment>
<dbReference type="Gene3D" id="3.20.20.140">
    <property type="entry name" value="Metal-dependent hydrolases"/>
    <property type="match status" value="1"/>
</dbReference>
<keyword evidence="4" id="KW-0479">Metal-binding</keyword>
<feature type="domain" description="Adenosine deaminase" evidence="7">
    <location>
        <begin position="11"/>
        <end position="332"/>
    </location>
</feature>
<dbReference type="RefSeq" id="WP_056951590.1">
    <property type="nucleotide sequence ID" value="NZ_AZDJ01000030.1"/>
</dbReference>
<evidence type="ECO:0000259" key="7">
    <source>
        <dbReference type="Pfam" id="PF00962"/>
    </source>
</evidence>
<dbReference type="PANTHER" id="PTHR11409">
    <property type="entry name" value="ADENOSINE DEAMINASE"/>
    <property type="match status" value="1"/>
</dbReference>
<dbReference type="GO" id="GO:0046872">
    <property type="term" value="F:metal ion binding"/>
    <property type="evidence" value="ECO:0007669"/>
    <property type="project" value="UniProtKB-KW"/>
</dbReference>
<evidence type="ECO:0000313" key="9">
    <source>
        <dbReference type="Proteomes" id="UP000051804"/>
    </source>
</evidence>
<dbReference type="EMBL" id="AZDJ01000030">
    <property type="protein sequence ID" value="KRK70927.1"/>
    <property type="molecule type" value="Genomic_DNA"/>
</dbReference>
<accession>A0A0R1JI15</accession>
<evidence type="ECO:0000256" key="1">
    <source>
        <dbReference type="ARBA" id="ARBA00001947"/>
    </source>
</evidence>
<evidence type="ECO:0000256" key="3">
    <source>
        <dbReference type="ARBA" id="ARBA00012784"/>
    </source>
</evidence>
<sequence length="339" mass="36163">MNATLLHHLAKVELHCHLDGSLSLPMIRRLAARIGQPLPAADADLAKLVQAPATATNLMDYLRPFDFIRPLLQDHDALAMAAHDVAAQAAAENVRYIELRFAPEFSMDRGLTATQAIEAVVDGLAQAQADFDLTANVLVCAMRQSAGAMNQQVFAAAVPLLGRGVVGGDFAGNEADFPPSTFTATIAYAQSRHVPLTLHAGECHCAQNIAETLAAGVTRIGHATAIQNHPDLIQQFVTAGATAELCLTSNLQTRAAADLSEYPYAQLRAAGAKLTINTDNRTVSNVDLTHEYGEFVRAFGVTAADFLTFNQDAARAAFISQADQAALVQRLATEYAPYV</sequence>
<comment type="caution">
    <text evidence="8">The sequence shown here is derived from an EMBL/GenBank/DDBJ whole genome shotgun (WGS) entry which is preliminary data.</text>
</comment>
<dbReference type="Pfam" id="PF00962">
    <property type="entry name" value="A_deaminase"/>
    <property type="match status" value="1"/>
</dbReference>
<dbReference type="GO" id="GO:0046103">
    <property type="term" value="P:inosine biosynthetic process"/>
    <property type="evidence" value="ECO:0007669"/>
    <property type="project" value="TreeGrafter"/>
</dbReference>
<dbReference type="AlphaFoldDB" id="A0A0R1JI15"/>
<dbReference type="GO" id="GO:0005829">
    <property type="term" value="C:cytosol"/>
    <property type="evidence" value="ECO:0007669"/>
    <property type="project" value="TreeGrafter"/>
</dbReference>
<dbReference type="InterPro" id="IPR032466">
    <property type="entry name" value="Metal_Hydrolase"/>
</dbReference>
<gene>
    <name evidence="8" type="ORF">FD02_GL000108</name>
</gene>
<evidence type="ECO:0000256" key="6">
    <source>
        <dbReference type="ARBA" id="ARBA00022833"/>
    </source>
</evidence>
<organism evidence="8 9">
    <name type="scientific">Lacticaseibacillus nasuensis JCM 17158</name>
    <dbReference type="NCBI Taxonomy" id="1291734"/>
    <lineage>
        <taxon>Bacteria</taxon>
        <taxon>Bacillati</taxon>
        <taxon>Bacillota</taxon>
        <taxon>Bacilli</taxon>
        <taxon>Lactobacillales</taxon>
        <taxon>Lactobacillaceae</taxon>
        <taxon>Lacticaseibacillus</taxon>
    </lineage>
</organism>
<evidence type="ECO:0000256" key="4">
    <source>
        <dbReference type="ARBA" id="ARBA00022723"/>
    </source>
</evidence>
<dbReference type="GO" id="GO:0043103">
    <property type="term" value="P:hypoxanthine salvage"/>
    <property type="evidence" value="ECO:0007669"/>
    <property type="project" value="TreeGrafter"/>
</dbReference>
<dbReference type="STRING" id="1291734.FD02_GL000108"/>
<comment type="similarity">
    <text evidence="2">Belongs to the metallo-dependent hydrolases superfamily. Adenosine and AMP deaminases family.</text>
</comment>
<dbReference type="GO" id="GO:0006154">
    <property type="term" value="P:adenosine catabolic process"/>
    <property type="evidence" value="ECO:0007669"/>
    <property type="project" value="TreeGrafter"/>
</dbReference>
<dbReference type="OrthoDB" id="9779574at2"/>
<evidence type="ECO:0000256" key="5">
    <source>
        <dbReference type="ARBA" id="ARBA00022801"/>
    </source>
</evidence>
<dbReference type="Proteomes" id="UP000051804">
    <property type="component" value="Unassembled WGS sequence"/>
</dbReference>
<dbReference type="PATRIC" id="fig|1291734.4.peg.116"/>
<dbReference type="InterPro" id="IPR001365">
    <property type="entry name" value="A_deaminase_dom"/>
</dbReference>
<dbReference type="GO" id="GO:0004000">
    <property type="term" value="F:adenosine deaminase activity"/>
    <property type="evidence" value="ECO:0007669"/>
    <property type="project" value="UniProtKB-ARBA"/>
</dbReference>
<evidence type="ECO:0000256" key="2">
    <source>
        <dbReference type="ARBA" id="ARBA00006676"/>
    </source>
</evidence>
<proteinExistence type="inferred from homology"/>
<evidence type="ECO:0000313" key="8">
    <source>
        <dbReference type="EMBL" id="KRK70927.1"/>
    </source>
</evidence>
<dbReference type="EC" id="3.5.4.4" evidence="3"/>
<keyword evidence="5" id="KW-0378">Hydrolase</keyword>
<dbReference type="NCBIfam" id="TIGR01430">
    <property type="entry name" value="aden_deam"/>
    <property type="match status" value="1"/>
</dbReference>
<reference evidence="8 9" key="1">
    <citation type="journal article" date="2015" name="Genome Announc.">
        <title>Expanding the biotechnology potential of lactobacilli through comparative genomics of 213 strains and associated genera.</title>
        <authorList>
            <person name="Sun Z."/>
            <person name="Harris H.M."/>
            <person name="McCann A."/>
            <person name="Guo C."/>
            <person name="Argimon S."/>
            <person name="Zhang W."/>
            <person name="Yang X."/>
            <person name="Jeffery I.B."/>
            <person name="Cooney J.C."/>
            <person name="Kagawa T.F."/>
            <person name="Liu W."/>
            <person name="Song Y."/>
            <person name="Salvetti E."/>
            <person name="Wrobel A."/>
            <person name="Rasinkangas P."/>
            <person name="Parkhill J."/>
            <person name="Rea M.C."/>
            <person name="O'Sullivan O."/>
            <person name="Ritari J."/>
            <person name="Douillard F.P."/>
            <person name="Paul Ross R."/>
            <person name="Yang R."/>
            <person name="Briner A.E."/>
            <person name="Felis G.E."/>
            <person name="de Vos W.M."/>
            <person name="Barrangou R."/>
            <person name="Klaenhammer T.R."/>
            <person name="Caufield P.W."/>
            <person name="Cui Y."/>
            <person name="Zhang H."/>
            <person name="O'Toole P.W."/>
        </authorList>
    </citation>
    <scope>NUCLEOTIDE SEQUENCE [LARGE SCALE GENOMIC DNA]</scope>
    <source>
        <strain evidence="8 9">JCM 17158</strain>
    </source>
</reference>
<keyword evidence="6" id="KW-0862">Zinc</keyword>
<dbReference type="PANTHER" id="PTHR11409:SF43">
    <property type="entry name" value="ADENOSINE DEAMINASE"/>
    <property type="match status" value="1"/>
</dbReference>
<dbReference type="SUPFAM" id="SSF51556">
    <property type="entry name" value="Metallo-dependent hydrolases"/>
    <property type="match status" value="1"/>
</dbReference>
<dbReference type="InterPro" id="IPR006330">
    <property type="entry name" value="Ado/ade_deaminase"/>
</dbReference>
<protein>
    <recommendedName>
        <fullName evidence="3">adenosine deaminase</fullName>
        <ecNumber evidence="3">3.5.4.4</ecNumber>
    </recommendedName>
</protein>